<dbReference type="FunFam" id="1.10.60.10:FF:000005">
    <property type="entry name" value="Transcriptional regulator MntR protein"/>
    <property type="match status" value="1"/>
</dbReference>
<evidence type="ECO:0000256" key="1">
    <source>
        <dbReference type="ARBA" id="ARBA00007871"/>
    </source>
</evidence>
<dbReference type="GO" id="GO:0003677">
    <property type="term" value="F:DNA binding"/>
    <property type="evidence" value="ECO:0007669"/>
    <property type="project" value="UniProtKB-KW"/>
</dbReference>
<dbReference type="InterPro" id="IPR050536">
    <property type="entry name" value="DtxR_MntR_Metal-Reg"/>
</dbReference>
<dbReference type="GO" id="GO:0003700">
    <property type="term" value="F:DNA-binding transcription factor activity"/>
    <property type="evidence" value="ECO:0007669"/>
    <property type="project" value="InterPro"/>
</dbReference>
<organism evidence="6 7">
    <name type="scientific">Methanocaldococcus bathoardescens</name>
    <dbReference type="NCBI Taxonomy" id="1301915"/>
    <lineage>
        <taxon>Archaea</taxon>
        <taxon>Methanobacteriati</taxon>
        <taxon>Methanobacteriota</taxon>
        <taxon>Methanomada group</taxon>
        <taxon>Methanococci</taxon>
        <taxon>Methanococcales</taxon>
        <taxon>Methanocaldococcaceae</taxon>
        <taxon>Methanocaldococcus</taxon>
    </lineage>
</organism>
<dbReference type="RefSeq" id="WP_048201792.1">
    <property type="nucleotide sequence ID" value="NZ_CP009149.1"/>
</dbReference>
<sequence>MSQSIEDYLERIYLFTKENNRPIKTTELAKLLNIKPSAVTNMAKKLHKLGYVNYEPYIGISLTEKGIEEAKKILDKHKTIKTFLVEFLGLDEKTASEEACKLEHALSDEILERLKIFMEKFKDKI</sequence>
<dbReference type="FunFam" id="1.10.10.10:FF:000189">
    <property type="entry name" value="HTH-type transcriptional regulator MntR"/>
    <property type="match status" value="1"/>
</dbReference>
<dbReference type="HOGENOM" id="CLU_069532_4_1_2"/>
<dbReference type="PANTHER" id="PTHR33238">
    <property type="entry name" value="IRON (METAL) DEPENDENT REPRESSOR, DTXR FAMILY"/>
    <property type="match status" value="1"/>
</dbReference>
<name>A0A076LBA4_9EURY</name>
<comment type="similarity">
    <text evidence="1">Belongs to the DtxR/MntR family.</text>
</comment>
<keyword evidence="3" id="KW-0238">DNA-binding</keyword>
<dbReference type="PROSITE" id="PS50944">
    <property type="entry name" value="HTH_DTXR"/>
    <property type="match status" value="1"/>
</dbReference>
<dbReference type="Pfam" id="PF01325">
    <property type="entry name" value="Fe_dep_repress"/>
    <property type="match status" value="1"/>
</dbReference>
<feature type="domain" description="HTH dtxR-type" evidence="5">
    <location>
        <begin position="1"/>
        <end position="63"/>
    </location>
</feature>
<dbReference type="GO" id="GO:0046914">
    <property type="term" value="F:transition metal ion binding"/>
    <property type="evidence" value="ECO:0007669"/>
    <property type="project" value="InterPro"/>
</dbReference>
<dbReference type="GeneID" id="24891388"/>
<dbReference type="PANTHER" id="PTHR33238:SF7">
    <property type="entry name" value="IRON-DEPENDENT TRANSCRIPTIONAL REGULATOR"/>
    <property type="match status" value="1"/>
</dbReference>
<dbReference type="STRING" id="1301915.JH146_0784"/>
<dbReference type="Gene3D" id="1.10.10.10">
    <property type="entry name" value="Winged helix-like DNA-binding domain superfamily/Winged helix DNA-binding domain"/>
    <property type="match status" value="1"/>
</dbReference>
<evidence type="ECO:0000256" key="4">
    <source>
        <dbReference type="ARBA" id="ARBA00023163"/>
    </source>
</evidence>
<gene>
    <name evidence="6" type="ORF">JH146_0784</name>
</gene>
<evidence type="ECO:0000256" key="2">
    <source>
        <dbReference type="ARBA" id="ARBA00023015"/>
    </source>
</evidence>
<dbReference type="Proteomes" id="UP000028781">
    <property type="component" value="Chromosome"/>
</dbReference>
<dbReference type="Pfam" id="PF02742">
    <property type="entry name" value="Fe_dep_repr_C"/>
    <property type="match status" value="1"/>
</dbReference>
<keyword evidence="4" id="KW-0804">Transcription</keyword>
<keyword evidence="2" id="KW-0805">Transcription regulation</keyword>
<proteinExistence type="inferred from homology"/>
<dbReference type="EMBL" id="CP009149">
    <property type="protein sequence ID" value="AIJ05630.1"/>
    <property type="molecule type" value="Genomic_DNA"/>
</dbReference>
<dbReference type="InterPro" id="IPR036388">
    <property type="entry name" value="WH-like_DNA-bd_sf"/>
</dbReference>
<dbReference type="InterPro" id="IPR022689">
    <property type="entry name" value="Iron_dep_repressor"/>
</dbReference>
<dbReference type="KEGG" id="mjh:JH146_0784"/>
<dbReference type="OrthoDB" id="24735at2157"/>
<protein>
    <submittedName>
        <fullName evidence="6">Iron (Metal) dependent repressor</fullName>
    </submittedName>
</protein>
<evidence type="ECO:0000256" key="3">
    <source>
        <dbReference type="ARBA" id="ARBA00023125"/>
    </source>
</evidence>
<dbReference type="GO" id="GO:0046983">
    <property type="term" value="F:protein dimerization activity"/>
    <property type="evidence" value="ECO:0007669"/>
    <property type="project" value="InterPro"/>
</dbReference>
<dbReference type="SUPFAM" id="SSF46785">
    <property type="entry name" value="Winged helix' DNA-binding domain"/>
    <property type="match status" value="1"/>
</dbReference>
<dbReference type="InterPro" id="IPR036421">
    <property type="entry name" value="Fe_dep_repressor_sf"/>
</dbReference>
<evidence type="ECO:0000259" key="5">
    <source>
        <dbReference type="PROSITE" id="PS50944"/>
    </source>
</evidence>
<keyword evidence="7" id="KW-1185">Reference proteome</keyword>
<dbReference type="AlphaFoldDB" id="A0A076LBA4"/>
<accession>A0A076LBA4</accession>
<dbReference type="Gene3D" id="1.10.60.10">
    <property type="entry name" value="Iron dependent repressor, metal binding and dimerisation domain"/>
    <property type="match status" value="1"/>
</dbReference>
<reference evidence="6 7" key="1">
    <citation type="journal article" date="2015" name="Int. J. Syst. Evol. Microbiol.">
        <title>M ethanocaldococcus bathoardescens sp. nov., a hyperthermophilic methanogen isolated from a volcanically active deep-sea hydrothermal vent.</title>
        <authorList>
            <person name="Stewart L.C."/>
            <person name="Jung J.H."/>
            <person name="Kim Y.T."/>
            <person name="Kwon S.W."/>
            <person name="Park C.S."/>
            <person name="Holden J.F."/>
        </authorList>
    </citation>
    <scope>NUCLEOTIDE SEQUENCE [LARGE SCALE GENOMIC DNA]</scope>
    <source>
        <strain evidence="6 7">JH146</strain>
    </source>
</reference>
<dbReference type="SUPFAM" id="SSF47979">
    <property type="entry name" value="Iron-dependent repressor protein, dimerization domain"/>
    <property type="match status" value="1"/>
</dbReference>
<dbReference type="InterPro" id="IPR036390">
    <property type="entry name" value="WH_DNA-bd_sf"/>
</dbReference>
<evidence type="ECO:0000313" key="6">
    <source>
        <dbReference type="EMBL" id="AIJ05630.1"/>
    </source>
</evidence>
<evidence type="ECO:0000313" key="7">
    <source>
        <dbReference type="Proteomes" id="UP000028781"/>
    </source>
</evidence>
<dbReference type="InterPro" id="IPR022687">
    <property type="entry name" value="HTH_DTXR"/>
</dbReference>
<dbReference type="SMART" id="SM00529">
    <property type="entry name" value="HTH_DTXR"/>
    <property type="match status" value="1"/>
</dbReference>
<dbReference type="InterPro" id="IPR001367">
    <property type="entry name" value="Fe_dep_repressor"/>
</dbReference>